<dbReference type="Proteomes" id="UP000688137">
    <property type="component" value="Unassembled WGS sequence"/>
</dbReference>
<dbReference type="GO" id="GO:0008234">
    <property type="term" value="F:cysteine-type peptidase activity"/>
    <property type="evidence" value="ECO:0007669"/>
    <property type="project" value="InterPro"/>
</dbReference>
<keyword evidence="1" id="KW-0645">Protease</keyword>
<feature type="domain" description="Ubiquitin-like protease family profile" evidence="3">
    <location>
        <begin position="13"/>
        <end position="255"/>
    </location>
</feature>
<name>A0A8S1K8K1_PARPR</name>
<keyword evidence="2" id="KW-0378">Hydrolase</keyword>
<keyword evidence="5" id="KW-1185">Reference proteome</keyword>
<dbReference type="AlphaFoldDB" id="A0A8S1K8K1"/>
<dbReference type="GO" id="GO:0006508">
    <property type="term" value="P:proteolysis"/>
    <property type="evidence" value="ECO:0007669"/>
    <property type="project" value="UniProtKB-KW"/>
</dbReference>
<dbReference type="InterPro" id="IPR003653">
    <property type="entry name" value="Peptidase_C48_C"/>
</dbReference>
<reference evidence="4" key="1">
    <citation type="submission" date="2021-01" db="EMBL/GenBank/DDBJ databases">
        <authorList>
            <consortium name="Genoscope - CEA"/>
            <person name="William W."/>
        </authorList>
    </citation>
    <scope>NUCLEOTIDE SEQUENCE</scope>
</reference>
<evidence type="ECO:0000313" key="5">
    <source>
        <dbReference type="Proteomes" id="UP000688137"/>
    </source>
</evidence>
<dbReference type="PROSITE" id="PS50600">
    <property type="entry name" value="ULP_PROTEASE"/>
    <property type="match status" value="1"/>
</dbReference>
<evidence type="ECO:0000313" key="4">
    <source>
        <dbReference type="EMBL" id="CAD8051528.1"/>
    </source>
</evidence>
<dbReference type="OMA" id="AYFPINL"/>
<sequence>MLRQIDNNRKNGVTIDKDFIQILENQQYLTSPHLIFFQKVFYKYFSNRRKIFQVDCYFFPEFMPKLTNQLPNDLIDLQKINKIKQQIEDRKTNQSNFVSNSIIQKNNQFTQYSNQQVQVTEKQKKNFLFEIINISQSKNVDQGIYKISQLENLLSRQTLNNDYYKGNSISNYDYAYFPINLGNYHWISVLVYFKEGIIIYQDSLNGYNADIIAGIEKIIKYKCTKNIDWKILKNTPRQIGSSDCGVFALYALFFLYTRGELIKSDSYSQTFISKVRQNFATLAIAELKHNLKDDNVINIVNQQ</sequence>
<accession>A0A8S1K8K1</accession>
<evidence type="ECO:0000259" key="3">
    <source>
        <dbReference type="PROSITE" id="PS50600"/>
    </source>
</evidence>
<proteinExistence type="predicted"/>
<protein>
    <recommendedName>
        <fullName evidence="3">Ubiquitin-like protease family profile domain-containing protein</fullName>
    </recommendedName>
</protein>
<evidence type="ECO:0000256" key="2">
    <source>
        <dbReference type="ARBA" id="ARBA00022801"/>
    </source>
</evidence>
<evidence type="ECO:0000256" key="1">
    <source>
        <dbReference type="ARBA" id="ARBA00022670"/>
    </source>
</evidence>
<organism evidence="4 5">
    <name type="scientific">Paramecium primaurelia</name>
    <dbReference type="NCBI Taxonomy" id="5886"/>
    <lineage>
        <taxon>Eukaryota</taxon>
        <taxon>Sar</taxon>
        <taxon>Alveolata</taxon>
        <taxon>Ciliophora</taxon>
        <taxon>Intramacronucleata</taxon>
        <taxon>Oligohymenophorea</taxon>
        <taxon>Peniculida</taxon>
        <taxon>Parameciidae</taxon>
        <taxon>Paramecium</taxon>
    </lineage>
</organism>
<gene>
    <name evidence="4" type="ORF">PPRIM_AZ9-3.1.T0180146</name>
</gene>
<comment type="caution">
    <text evidence="4">The sequence shown here is derived from an EMBL/GenBank/DDBJ whole genome shotgun (WGS) entry which is preliminary data.</text>
</comment>
<dbReference type="EMBL" id="CAJJDM010000014">
    <property type="protein sequence ID" value="CAD8051528.1"/>
    <property type="molecule type" value="Genomic_DNA"/>
</dbReference>
<dbReference type="Pfam" id="PF02902">
    <property type="entry name" value="Peptidase_C48"/>
    <property type="match status" value="1"/>
</dbReference>